<keyword evidence="7" id="KW-1185">Reference proteome</keyword>
<dbReference type="Proteomes" id="UP000664169">
    <property type="component" value="Unassembled WGS sequence"/>
</dbReference>
<dbReference type="EMBL" id="CAJPDQ010000020">
    <property type="protein sequence ID" value="CAF9924065.1"/>
    <property type="molecule type" value="Genomic_DNA"/>
</dbReference>
<dbReference type="InterPro" id="IPR019412">
    <property type="entry name" value="IML2/TPR_39"/>
</dbReference>
<evidence type="ECO:0000313" key="6">
    <source>
        <dbReference type="EMBL" id="CAF9924065.1"/>
    </source>
</evidence>
<evidence type="ECO:0000256" key="3">
    <source>
        <dbReference type="ARBA" id="ARBA00019539"/>
    </source>
</evidence>
<dbReference type="AlphaFoldDB" id="A0A8H3IQW9"/>
<evidence type="ECO:0000256" key="2">
    <source>
        <dbReference type="ARBA" id="ARBA00018424"/>
    </source>
</evidence>
<organism evidence="6 7">
    <name type="scientific">Gomphillus americanus</name>
    <dbReference type="NCBI Taxonomy" id="1940652"/>
    <lineage>
        <taxon>Eukaryota</taxon>
        <taxon>Fungi</taxon>
        <taxon>Dikarya</taxon>
        <taxon>Ascomycota</taxon>
        <taxon>Pezizomycotina</taxon>
        <taxon>Lecanoromycetes</taxon>
        <taxon>OSLEUM clade</taxon>
        <taxon>Ostropomycetidae</taxon>
        <taxon>Ostropales</taxon>
        <taxon>Graphidaceae</taxon>
        <taxon>Gomphilloideae</taxon>
        <taxon>Gomphillus</taxon>
    </lineage>
</organism>
<keyword evidence="5" id="KW-0812">Transmembrane</keyword>
<evidence type="ECO:0000256" key="4">
    <source>
        <dbReference type="ARBA" id="ARBA00043897"/>
    </source>
</evidence>
<evidence type="ECO:0000256" key="5">
    <source>
        <dbReference type="SAM" id="Phobius"/>
    </source>
</evidence>
<dbReference type="GO" id="GO:0005741">
    <property type="term" value="C:mitochondrial outer membrane"/>
    <property type="evidence" value="ECO:0007669"/>
    <property type="project" value="TreeGrafter"/>
</dbReference>
<gene>
    <name evidence="6" type="ORF">GOMPHAMPRED_003539</name>
</gene>
<dbReference type="GO" id="GO:0005829">
    <property type="term" value="C:cytosol"/>
    <property type="evidence" value="ECO:0007669"/>
    <property type="project" value="TreeGrafter"/>
</dbReference>
<name>A0A8H3IQW9_9LECA</name>
<feature type="transmembrane region" description="Helical" evidence="5">
    <location>
        <begin position="279"/>
        <end position="298"/>
    </location>
</feature>
<keyword evidence="5" id="KW-0472">Membrane</keyword>
<dbReference type="PANTHER" id="PTHR31859">
    <property type="entry name" value="TETRATRICOPEPTIDE REPEAT PROTEIN 39 FAMILY MEMBER"/>
    <property type="match status" value="1"/>
</dbReference>
<evidence type="ECO:0000256" key="1">
    <source>
        <dbReference type="ARBA" id="ARBA00011408"/>
    </source>
</evidence>
<sequence>MLRSWISTKTSNLTSPPSFDRNAELHDLEDAMKAINLIFDDDIEGAEASLVDGKSTFHQLSRALILFLRASLGFEAEVMQQAVDTLAEAEACSARDLRRAQKDRSAYRSVVYEAGFEFALCGAVAQLLSAVIAVFRESLVEGMKAFLKLNSAYKTLQRIIDAENAYLNKRRSDMARTAPSTPIRSEFRSQFSSVPGSPTRQFTRWEKANATEPPWKEDLEDEDEFYDAEEEIQTDYSNEFNSGSIFTETFQSPLNKEFDPIDPASPSDAFVHSGANFCMGLLLLMLALVPPALSKLLGIVGYKGDRKKGLRMLWSSSRYSNAIGALAALVLLAYYNGLMGATDLILPIDSKQPVWSEDNLDGYPAEQLGELLNTIQKRFPRSKIWPLEQARMLALQRALPASLEILKGDFTTPLKQLHALAIFERSLQAMYSHEYELCTSSFKECCKRNNWSHSLYMYCAAASQVELYRLAKLAGDTKHAEQHAAMATSLFHNAKDKTGRRKAFGKQLPFDTFVAHKVNKWESKAMAWGVSFIDAIGVSPLEEMIFLWNGFRKMSPDCLKISLERISWSESTSNPHWKGEELSEKALFTLLRAVVLRSLGQYGEAVTLLKDKLLYIDKTTLKGTNKEDWILPAAYYEKGINLWMMCHRDQTTESKDTIPAYLTRSPTGIGEQGQANKKLMRESAQSLEKAATWEGYMLDARLGMRIEAALDVIRKWRVEWDK</sequence>
<protein>
    <recommendedName>
        <fullName evidence="2">Inclusion body clearance protein IML2</fullName>
    </recommendedName>
    <alternativeName>
        <fullName evidence="3">Inclusion body clearance protein iml2</fullName>
    </alternativeName>
</protein>
<dbReference type="GO" id="GO:0005634">
    <property type="term" value="C:nucleus"/>
    <property type="evidence" value="ECO:0007669"/>
    <property type="project" value="TreeGrafter"/>
</dbReference>
<comment type="subunit">
    <text evidence="1">Interacts with lipid droplet proteins.</text>
</comment>
<feature type="transmembrane region" description="Helical" evidence="5">
    <location>
        <begin position="319"/>
        <end position="337"/>
    </location>
</feature>
<dbReference type="Pfam" id="PF10300">
    <property type="entry name" value="Iml2-TPR_39"/>
    <property type="match status" value="1"/>
</dbReference>
<proteinExistence type="predicted"/>
<comment type="caution">
    <text evidence="6">The sequence shown here is derived from an EMBL/GenBank/DDBJ whole genome shotgun (WGS) entry which is preliminary data.</text>
</comment>
<accession>A0A8H3IQW9</accession>
<keyword evidence="5" id="KW-1133">Transmembrane helix</keyword>
<comment type="function">
    <text evidence="4">Inclusion body (IB) resident protein that interacts strongly with lipid droplet (LD) proteins. Involved in LD-mediated IB clearing after protein folding stress, probably by enabling access to the IBs of an LD-stored soluble sterol derivative that acts as a chaperone in inclusion clearing.</text>
</comment>
<evidence type="ECO:0000313" key="7">
    <source>
        <dbReference type="Proteomes" id="UP000664169"/>
    </source>
</evidence>
<reference evidence="6" key="1">
    <citation type="submission" date="2021-03" db="EMBL/GenBank/DDBJ databases">
        <authorList>
            <person name="Tagirdzhanova G."/>
        </authorList>
    </citation>
    <scope>NUCLEOTIDE SEQUENCE</scope>
</reference>
<dbReference type="OrthoDB" id="2154985at2759"/>
<dbReference type="PANTHER" id="PTHR31859:SF1">
    <property type="entry name" value="TETRATRICOPEPTIDE REPEAT PROTEIN 39C"/>
    <property type="match status" value="1"/>
</dbReference>